<protein>
    <recommendedName>
        <fullName evidence="3">Outer membrane lipoprotein-sorting protein</fullName>
    </recommendedName>
</protein>
<dbReference type="Proteomes" id="UP000318017">
    <property type="component" value="Chromosome"/>
</dbReference>
<dbReference type="KEGG" id="ahel:Q31a_02110"/>
<dbReference type="EMBL" id="CP036298">
    <property type="protein sequence ID" value="QDV21932.1"/>
    <property type="molecule type" value="Genomic_DNA"/>
</dbReference>
<evidence type="ECO:0008006" key="3">
    <source>
        <dbReference type="Google" id="ProtNLM"/>
    </source>
</evidence>
<accession>A0A518FZZ8</accession>
<keyword evidence="2" id="KW-1185">Reference proteome</keyword>
<evidence type="ECO:0000313" key="1">
    <source>
        <dbReference type="EMBL" id="QDV21932.1"/>
    </source>
</evidence>
<reference evidence="1 2" key="1">
    <citation type="submission" date="2019-02" db="EMBL/GenBank/DDBJ databases">
        <title>Deep-cultivation of Planctomycetes and their phenomic and genomic characterization uncovers novel biology.</title>
        <authorList>
            <person name="Wiegand S."/>
            <person name="Jogler M."/>
            <person name="Boedeker C."/>
            <person name="Pinto D."/>
            <person name="Vollmers J."/>
            <person name="Rivas-Marin E."/>
            <person name="Kohn T."/>
            <person name="Peeters S.H."/>
            <person name="Heuer A."/>
            <person name="Rast P."/>
            <person name="Oberbeckmann S."/>
            <person name="Bunk B."/>
            <person name="Jeske O."/>
            <person name="Meyerdierks A."/>
            <person name="Storesund J.E."/>
            <person name="Kallscheuer N."/>
            <person name="Luecker S."/>
            <person name="Lage O.M."/>
            <person name="Pohl T."/>
            <person name="Merkel B.J."/>
            <person name="Hornburger P."/>
            <person name="Mueller R.-W."/>
            <person name="Bruemmer F."/>
            <person name="Labrenz M."/>
            <person name="Spormann A.M."/>
            <person name="Op den Camp H."/>
            <person name="Overmann J."/>
            <person name="Amann R."/>
            <person name="Jetten M.S.M."/>
            <person name="Mascher T."/>
            <person name="Medema M.H."/>
            <person name="Devos D.P."/>
            <person name="Kaster A.-K."/>
            <person name="Ovreas L."/>
            <person name="Rohde M."/>
            <person name="Galperin M.Y."/>
            <person name="Jogler C."/>
        </authorList>
    </citation>
    <scope>NUCLEOTIDE SEQUENCE [LARGE SCALE GENOMIC DNA]</scope>
    <source>
        <strain evidence="1 2">Q31a</strain>
    </source>
</reference>
<proteinExistence type="predicted"/>
<dbReference type="AlphaFoldDB" id="A0A518FZZ8"/>
<dbReference type="RefSeq" id="WP_145072698.1">
    <property type="nucleotide sequence ID" value="NZ_CP036298.1"/>
</dbReference>
<organism evidence="1 2">
    <name type="scientific">Aureliella helgolandensis</name>
    <dbReference type="NCBI Taxonomy" id="2527968"/>
    <lineage>
        <taxon>Bacteria</taxon>
        <taxon>Pseudomonadati</taxon>
        <taxon>Planctomycetota</taxon>
        <taxon>Planctomycetia</taxon>
        <taxon>Pirellulales</taxon>
        <taxon>Pirellulaceae</taxon>
        <taxon>Aureliella</taxon>
    </lineage>
</organism>
<evidence type="ECO:0000313" key="2">
    <source>
        <dbReference type="Proteomes" id="UP000318017"/>
    </source>
</evidence>
<gene>
    <name evidence="1" type="ORF">Q31a_02110</name>
</gene>
<sequence length="329" mass="37766">MNSRIGLGTWGLGVVCLVLALLQRSVGQEIEPALVPSVAEIAGKLAETEARLARLNFVVDTRHTARSMQRGGAEEEPEARIFIGGQVAGPLVRIVSDVHWELRRDGSRRCFSISGSQAVTEVVGEHSAPEFVFFSVYDQRRKRGRSIANWLRERSDLVQKDSSENYFNSNGYLQPDRMLCGYGDSRYSELVSQRKARIVDPQAWEPGSVIVLETEPRIASNRSSFYHQLFVDTQRWIVIRLKAFGKLGDRHPPGLVSQWVFKDFQRDVAHDVWLPRYAHHWEFAFSTERQGACRSREHIQFVHWSLDEELEDERFSIDFDMREVPVPEH</sequence>
<name>A0A518FZZ8_9BACT</name>